<keyword evidence="4" id="KW-1185">Reference proteome</keyword>
<protein>
    <submittedName>
        <fullName evidence="3">Membrane protein</fullName>
    </submittedName>
</protein>
<feature type="domain" description="DUF4300" evidence="2">
    <location>
        <begin position="30"/>
        <end position="278"/>
    </location>
</feature>
<dbReference type="InterPro" id="IPR025389">
    <property type="entry name" value="DUF4300"/>
</dbReference>
<dbReference type="EMBL" id="AP019309">
    <property type="protein sequence ID" value="BBH28066.1"/>
    <property type="molecule type" value="Genomic_DNA"/>
</dbReference>
<dbReference type="AlphaFoldDB" id="A0A3G9JC28"/>
<name>A0A3G9JC28_9FIRM</name>
<dbReference type="InParanoid" id="A0A3G9JC28"/>
<accession>A0A3G9JC28</accession>
<sequence>MKTLKMAIVGLCLLLSSMIEPVKAQSMSITYSNLADLKTQKSVEAIMLKDGLSKANVKRFFKDVNMYNKAIRYTSLISQGYKTAIPNYDSVKQSQLWEKSQGSFIGNNCRITAFTLMKDQLKITKSAQDQYQTLFMDLSSLEDQPTPYFSSKDMKNFITYYAASGTKLTKNVNYQRKRYQQAMNKRGIHYKKCKATMISVVMHSYFSPQEDYLFVGHTGVLLPASQGYLFVEKLSFEEPYQAVQFRSKKQLKAYLMKKYDVDQHQPTAKPLIMENHHAL</sequence>
<proteinExistence type="predicted"/>
<gene>
    <name evidence="3" type="ORF">SG0102_30000</name>
</gene>
<dbReference type="Proteomes" id="UP000268059">
    <property type="component" value="Chromosome"/>
</dbReference>
<dbReference type="KEGG" id="ebm:SG0102_30000"/>
<evidence type="ECO:0000313" key="3">
    <source>
        <dbReference type="EMBL" id="BBH28066.1"/>
    </source>
</evidence>
<dbReference type="OrthoDB" id="3267930at2"/>
<evidence type="ECO:0000256" key="1">
    <source>
        <dbReference type="SAM" id="SignalP"/>
    </source>
</evidence>
<feature type="chain" id="PRO_5018126340" evidence="1">
    <location>
        <begin position="25"/>
        <end position="279"/>
    </location>
</feature>
<reference evidence="3 4" key="1">
    <citation type="submission" date="2018-11" db="EMBL/GenBank/DDBJ databases">
        <title>Novel Erysipelotrichaceae bacterium isolated from small intestine of a swine.</title>
        <authorList>
            <person name="Kim J.S."/>
            <person name="Choe H."/>
            <person name="Lee Y.R."/>
            <person name="Kim K.M."/>
            <person name="Park D.S."/>
        </authorList>
    </citation>
    <scope>NUCLEOTIDE SEQUENCE [LARGE SCALE GENOMIC DNA]</scope>
    <source>
        <strain evidence="3 4">SG0102</strain>
    </source>
</reference>
<evidence type="ECO:0000313" key="4">
    <source>
        <dbReference type="Proteomes" id="UP000268059"/>
    </source>
</evidence>
<evidence type="ECO:0000259" key="2">
    <source>
        <dbReference type="Pfam" id="PF14133"/>
    </source>
</evidence>
<keyword evidence="1" id="KW-0732">Signal</keyword>
<dbReference type="RefSeq" id="WP_157983084.1">
    <property type="nucleotide sequence ID" value="NZ_AP019309.1"/>
</dbReference>
<dbReference type="Pfam" id="PF14133">
    <property type="entry name" value="DUF4300"/>
    <property type="match status" value="1"/>
</dbReference>
<organism evidence="3 4">
    <name type="scientific">Intestinibaculum porci</name>
    <dbReference type="NCBI Taxonomy" id="2487118"/>
    <lineage>
        <taxon>Bacteria</taxon>
        <taxon>Bacillati</taxon>
        <taxon>Bacillota</taxon>
        <taxon>Erysipelotrichia</taxon>
        <taxon>Erysipelotrichales</taxon>
        <taxon>Erysipelotrichaceae</taxon>
        <taxon>Intestinibaculum</taxon>
    </lineage>
</organism>
<feature type="signal peptide" evidence="1">
    <location>
        <begin position="1"/>
        <end position="24"/>
    </location>
</feature>